<sequence length="129" mass="14130">MNDLHIQAQTTTGTTQDQERARRLHGALTEASLRNENVLYARTRGVSQNNGSFGFRPGYLDGASGEAVLSRFADGTPAPVHLLDGLPVSWILDRDHEGHVTAIRQGIVSGFIRDGRFYTREEAITATAH</sequence>
<organism evidence="2 3">
    <name type="scientific">Thiocapsa roseopersicina</name>
    <dbReference type="NCBI Taxonomy" id="1058"/>
    <lineage>
        <taxon>Bacteria</taxon>
        <taxon>Pseudomonadati</taxon>
        <taxon>Pseudomonadota</taxon>
        <taxon>Gammaproteobacteria</taxon>
        <taxon>Chromatiales</taxon>
        <taxon>Chromatiaceae</taxon>
        <taxon>Thiocapsa</taxon>
    </lineage>
</organism>
<dbReference type="EMBL" id="FNNZ01000019">
    <property type="protein sequence ID" value="SDX27116.1"/>
    <property type="molecule type" value="Genomic_DNA"/>
</dbReference>
<gene>
    <name evidence="2" type="ORF">SAMN05421783_11920</name>
</gene>
<feature type="compositionally biased region" description="Low complexity" evidence="1">
    <location>
        <begin position="7"/>
        <end position="16"/>
    </location>
</feature>
<dbReference type="OrthoDB" id="5795260at2"/>
<dbReference type="Proteomes" id="UP000198816">
    <property type="component" value="Unassembled WGS sequence"/>
</dbReference>
<proteinExistence type="predicted"/>
<evidence type="ECO:0000256" key="1">
    <source>
        <dbReference type="SAM" id="MobiDB-lite"/>
    </source>
</evidence>
<evidence type="ECO:0000313" key="3">
    <source>
        <dbReference type="Proteomes" id="UP000198816"/>
    </source>
</evidence>
<dbReference type="STRING" id="1058.SAMN05421783_11920"/>
<keyword evidence="3" id="KW-1185">Reference proteome</keyword>
<evidence type="ECO:0000313" key="2">
    <source>
        <dbReference type="EMBL" id="SDX27116.1"/>
    </source>
</evidence>
<name>A0A1H3ABS9_THIRO</name>
<dbReference type="RefSeq" id="WP_093035290.1">
    <property type="nucleotide sequence ID" value="NZ_FNNZ01000019.1"/>
</dbReference>
<protein>
    <submittedName>
        <fullName evidence="2">Uncharacterized protein</fullName>
    </submittedName>
</protein>
<dbReference type="AlphaFoldDB" id="A0A1H3ABS9"/>
<accession>A0A1H3ABS9</accession>
<feature type="region of interest" description="Disordered" evidence="1">
    <location>
        <begin position="1"/>
        <end position="20"/>
    </location>
</feature>
<reference evidence="3" key="1">
    <citation type="submission" date="2016-10" db="EMBL/GenBank/DDBJ databases">
        <authorList>
            <person name="Varghese N."/>
            <person name="Submissions S."/>
        </authorList>
    </citation>
    <scope>NUCLEOTIDE SEQUENCE [LARGE SCALE GENOMIC DNA]</scope>
    <source>
        <strain evidence="3">DSM 217</strain>
    </source>
</reference>